<accession>E3JCD0</accession>
<dbReference type="OrthoDB" id="3210509at2"/>
<dbReference type="STRING" id="298654.FraEuI1c_6750"/>
<dbReference type="HOGENOM" id="CLU_1041119_0_0_11"/>
<gene>
    <name evidence="1" type="ordered locus">FraEuI1c_6750</name>
</gene>
<dbReference type="KEGG" id="fri:FraEuI1c_6750"/>
<evidence type="ECO:0000313" key="2">
    <source>
        <dbReference type="Proteomes" id="UP000002484"/>
    </source>
</evidence>
<evidence type="ECO:0000313" key="1">
    <source>
        <dbReference type="EMBL" id="ADP84719.1"/>
    </source>
</evidence>
<sequence precursor="true">MSTLTAARPIRRLALALAGVLILVPVLAGCDLNSVLGKKADCSLYQAKSKSKNATPLLLVLLDLSNNSADTGQQVASALKPYLDNALSDGAYVKLIASGGTTAGLKTFSCFSASTPYLVKRNNTNRQNKDRAAGSVELQTQITNDVQETPISQTGSVTSLLGGVPDDIQAVKAVPGVKIGSVTVLVWSDLLGNGGDQDCMNVESKQASVQVAEAVVSRCFAAQQLSPVKDAKIRFIDVSQGNLTPPQQNLSRYLRGELCRRLSSDCS</sequence>
<dbReference type="Proteomes" id="UP000002484">
    <property type="component" value="Chromosome"/>
</dbReference>
<dbReference type="EMBL" id="CP002299">
    <property type="protein sequence ID" value="ADP84719.1"/>
    <property type="molecule type" value="Genomic_DNA"/>
</dbReference>
<organism evidence="1 2">
    <name type="scientific">Pseudofrankia inefficax (strain DSM 45817 / CECT 9037 / DDB 130130 / EuI1c)</name>
    <name type="common">Frankia inefficax</name>
    <dbReference type="NCBI Taxonomy" id="298654"/>
    <lineage>
        <taxon>Bacteria</taxon>
        <taxon>Bacillati</taxon>
        <taxon>Actinomycetota</taxon>
        <taxon>Actinomycetes</taxon>
        <taxon>Frankiales</taxon>
        <taxon>Frankiaceae</taxon>
        <taxon>Pseudofrankia</taxon>
    </lineage>
</organism>
<protein>
    <submittedName>
        <fullName evidence="1">Uncharacterized protein</fullName>
    </submittedName>
</protein>
<proteinExistence type="predicted"/>
<reference evidence="1 2" key="1">
    <citation type="submission" date="2010-10" db="EMBL/GenBank/DDBJ databases">
        <title>Complete sequence of Frankia sp. EuI1c.</title>
        <authorList>
            <consortium name="US DOE Joint Genome Institute"/>
            <person name="Lucas S."/>
            <person name="Copeland A."/>
            <person name="Lapidus A."/>
            <person name="Cheng J.-F."/>
            <person name="Bruce D."/>
            <person name="Goodwin L."/>
            <person name="Pitluck S."/>
            <person name="Chertkov O."/>
            <person name="Detter J.C."/>
            <person name="Han C."/>
            <person name="Tapia R."/>
            <person name="Land M."/>
            <person name="Hauser L."/>
            <person name="Jeffries C."/>
            <person name="Kyrpides N."/>
            <person name="Ivanova N."/>
            <person name="Mikhailova N."/>
            <person name="Beauchemin N."/>
            <person name="Sen A."/>
            <person name="Sur S.A."/>
            <person name="Gtari M."/>
            <person name="Wall L."/>
            <person name="Tisa L."/>
            <person name="Woyke T."/>
        </authorList>
    </citation>
    <scope>NUCLEOTIDE SEQUENCE [LARGE SCALE GENOMIC DNA]</scope>
    <source>
        <strain evidence="2">DSM 45817 / CECT 9037 / EuI1c</strain>
    </source>
</reference>
<dbReference type="RefSeq" id="WP_013427830.1">
    <property type="nucleotide sequence ID" value="NC_014666.1"/>
</dbReference>
<dbReference type="InParanoid" id="E3JCD0"/>
<keyword evidence="2" id="KW-1185">Reference proteome</keyword>
<dbReference type="AlphaFoldDB" id="E3JCD0"/>
<name>E3JCD0_PSEI1</name>